<dbReference type="InterPro" id="IPR027417">
    <property type="entry name" value="P-loop_NTPase"/>
</dbReference>
<evidence type="ECO:0000256" key="2">
    <source>
        <dbReference type="ARBA" id="ARBA00022917"/>
    </source>
</evidence>
<dbReference type="AlphaFoldDB" id="A0A5B7DSP4"/>
<sequence length="138" mass="15583">MTLLSRASCSLLRVRPACRSPFKVVWLLMIRSEVFVNVSPYLASWLSSSKTPDSPRAPKLVGGKGDNRKEYWARPAAWYCTTAGPLPLERIRNIGISAHIDSGKTTLTERILYYTGRIEEMHENRDERKKKALCSDAA</sequence>
<dbReference type="GO" id="GO:0003746">
    <property type="term" value="F:translation elongation factor activity"/>
    <property type="evidence" value="ECO:0007669"/>
    <property type="project" value="UniProtKB-KW"/>
</dbReference>
<keyword evidence="5" id="KW-1185">Reference proteome</keyword>
<keyword evidence="2" id="KW-0648">Protein biosynthesis</keyword>
<feature type="domain" description="Tr-type G" evidence="3">
    <location>
        <begin position="89"/>
        <end position="128"/>
    </location>
</feature>
<evidence type="ECO:0000256" key="1">
    <source>
        <dbReference type="ARBA" id="ARBA00022768"/>
    </source>
</evidence>
<dbReference type="GO" id="GO:0003924">
    <property type="term" value="F:GTPase activity"/>
    <property type="evidence" value="ECO:0007669"/>
    <property type="project" value="InterPro"/>
</dbReference>
<dbReference type="Pfam" id="PF00009">
    <property type="entry name" value="GTP_EFTU"/>
    <property type="match status" value="1"/>
</dbReference>
<keyword evidence="1 4" id="KW-0251">Elongation factor</keyword>
<organism evidence="4 5">
    <name type="scientific">Portunus trituberculatus</name>
    <name type="common">Swimming crab</name>
    <name type="synonym">Neptunus trituberculatus</name>
    <dbReference type="NCBI Taxonomy" id="210409"/>
    <lineage>
        <taxon>Eukaryota</taxon>
        <taxon>Metazoa</taxon>
        <taxon>Ecdysozoa</taxon>
        <taxon>Arthropoda</taxon>
        <taxon>Crustacea</taxon>
        <taxon>Multicrustacea</taxon>
        <taxon>Malacostraca</taxon>
        <taxon>Eumalacostraca</taxon>
        <taxon>Eucarida</taxon>
        <taxon>Decapoda</taxon>
        <taxon>Pleocyemata</taxon>
        <taxon>Brachyura</taxon>
        <taxon>Eubrachyura</taxon>
        <taxon>Portunoidea</taxon>
        <taxon>Portunidae</taxon>
        <taxon>Portuninae</taxon>
        <taxon>Portunus</taxon>
    </lineage>
</organism>
<dbReference type="GO" id="GO:0070125">
    <property type="term" value="P:mitochondrial translational elongation"/>
    <property type="evidence" value="ECO:0007669"/>
    <property type="project" value="TreeGrafter"/>
</dbReference>
<dbReference type="Gene3D" id="3.40.50.300">
    <property type="entry name" value="P-loop containing nucleotide triphosphate hydrolases"/>
    <property type="match status" value="1"/>
</dbReference>
<evidence type="ECO:0000259" key="3">
    <source>
        <dbReference type="Pfam" id="PF00009"/>
    </source>
</evidence>
<dbReference type="EMBL" id="VSRR010001330">
    <property type="protein sequence ID" value="MPC24440.1"/>
    <property type="molecule type" value="Genomic_DNA"/>
</dbReference>
<dbReference type="PANTHER" id="PTHR43636">
    <property type="entry name" value="ELONGATION FACTOR G, MITOCHONDRIAL"/>
    <property type="match status" value="1"/>
</dbReference>
<dbReference type="Proteomes" id="UP000324222">
    <property type="component" value="Unassembled WGS sequence"/>
</dbReference>
<comment type="caution">
    <text evidence="4">The sequence shown here is derived from an EMBL/GenBank/DDBJ whole genome shotgun (WGS) entry which is preliminary data.</text>
</comment>
<name>A0A5B7DSP4_PORTR</name>
<evidence type="ECO:0000313" key="5">
    <source>
        <dbReference type="Proteomes" id="UP000324222"/>
    </source>
</evidence>
<dbReference type="SUPFAM" id="SSF52540">
    <property type="entry name" value="P-loop containing nucleoside triphosphate hydrolases"/>
    <property type="match status" value="1"/>
</dbReference>
<dbReference type="GO" id="GO:0005525">
    <property type="term" value="F:GTP binding"/>
    <property type="evidence" value="ECO:0007669"/>
    <property type="project" value="InterPro"/>
</dbReference>
<dbReference type="InterPro" id="IPR000795">
    <property type="entry name" value="T_Tr_GTP-bd_dom"/>
</dbReference>
<dbReference type="OrthoDB" id="198619at2759"/>
<protein>
    <submittedName>
        <fullName evidence="4">Elongation factor G, mitochondrial</fullName>
    </submittedName>
</protein>
<evidence type="ECO:0000313" key="4">
    <source>
        <dbReference type="EMBL" id="MPC24440.1"/>
    </source>
</evidence>
<gene>
    <name evidence="4" type="primary">Gfm1</name>
    <name evidence="4" type="ORF">E2C01_017520</name>
</gene>
<dbReference type="GO" id="GO:0005739">
    <property type="term" value="C:mitochondrion"/>
    <property type="evidence" value="ECO:0007669"/>
    <property type="project" value="TreeGrafter"/>
</dbReference>
<dbReference type="PANTHER" id="PTHR43636:SF2">
    <property type="entry name" value="ELONGATION FACTOR G, MITOCHONDRIAL"/>
    <property type="match status" value="1"/>
</dbReference>
<proteinExistence type="predicted"/>
<reference evidence="4 5" key="1">
    <citation type="submission" date="2019-05" db="EMBL/GenBank/DDBJ databases">
        <title>Another draft genome of Portunus trituberculatus and its Hox gene families provides insights of decapod evolution.</title>
        <authorList>
            <person name="Jeong J.-H."/>
            <person name="Song I."/>
            <person name="Kim S."/>
            <person name="Choi T."/>
            <person name="Kim D."/>
            <person name="Ryu S."/>
            <person name="Kim W."/>
        </authorList>
    </citation>
    <scope>NUCLEOTIDE SEQUENCE [LARGE SCALE GENOMIC DNA]</scope>
    <source>
        <tissue evidence="4">Muscle</tissue>
    </source>
</reference>
<accession>A0A5B7DSP4</accession>